<dbReference type="Proteomes" id="UP001160130">
    <property type="component" value="Unassembled WGS sequence"/>
</dbReference>
<dbReference type="InterPro" id="IPR003673">
    <property type="entry name" value="CoA-Trfase_fam_III"/>
</dbReference>
<proteinExistence type="predicted"/>
<name>A0ABT6L4H4_9MYCO</name>
<dbReference type="InterPro" id="IPR050483">
    <property type="entry name" value="CoA-transferase_III_domain"/>
</dbReference>
<sequence length="409" mass="44554">MSEVPAGALAGLRVLDATQMLAGPIAGMRLGDLGADVIKIEGLNGEFNRSHGYADVDLKGHTTTFLGLNRNKRSLAVDLKNDRGREVFYDLVRHSDVFIQNFRAGTVDRLGVDWDTLRGINPRLVYASISGYGSTGPGAERPGQDLVLQGYSGSMWFVGTEDQPPSPGGIPAIDAMTGYQAVVAILAALIARSNSGQGQHVEVDMLSVVMDAQIQELVTYLNAGVLPRRSAEHTAHAWIGAPYGVYQTSDGWLTLAMCPIDKLGQALGEQRLNDYTDVRDAQRHADQIYAIVRPHFTKRSTQEWIELLDTYNIWSGPVYTYADLESDPHVQARELVQTMQHPDAGTVRTVAPPIRMSRNKVAIRKAPPLLGADTRSILVDLLGYDTSSVDELIASRAVGTADCEEDAQR</sequence>
<dbReference type="InterPro" id="IPR044855">
    <property type="entry name" value="CoA-Trfase_III_dom3_sf"/>
</dbReference>
<evidence type="ECO:0000256" key="1">
    <source>
        <dbReference type="ARBA" id="ARBA00022679"/>
    </source>
</evidence>
<dbReference type="PANTHER" id="PTHR48207:SF4">
    <property type="entry name" value="BLL6097 PROTEIN"/>
    <property type="match status" value="1"/>
</dbReference>
<dbReference type="InterPro" id="IPR023606">
    <property type="entry name" value="CoA-Trfase_III_dom_1_sf"/>
</dbReference>
<evidence type="ECO:0000313" key="3">
    <source>
        <dbReference type="Proteomes" id="UP001160130"/>
    </source>
</evidence>
<accession>A0ABT6L4H4</accession>
<dbReference type="Gene3D" id="3.30.1540.10">
    <property type="entry name" value="formyl-coa transferase, domain 3"/>
    <property type="match status" value="1"/>
</dbReference>
<reference evidence="2 3" key="1">
    <citation type="submission" date="2023-04" db="EMBL/GenBank/DDBJ databases">
        <title>Forest soil microbial communities from Buena Vista Peninsula, Colon Province, Panama.</title>
        <authorList>
            <person name="Bouskill N."/>
        </authorList>
    </citation>
    <scope>NUCLEOTIDE SEQUENCE [LARGE SCALE GENOMIC DNA]</scope>
    <source>
        <strain evidence="2 3">AC80</strain>
    </source>
</reference>
<dbReference type="SUPFAM" id="SSF89796">
    <property type="entry name" value="CoA-transferase family III (CaiB/BaiF)"/>
    <property type="match status" value="1"/>
</dbReference>
<keyword evidence="1" id="KW-0808">Transferase</keyword>
<organism evidence="2 3">
    <name type="scientific">Mycolicibacterium frederiksbergense</name>
    <dbReference type="NCBI Taxonomy" id="117567"/>
    <lineage>
        <taxon>Bacteria</taxon>
        <taxon>Bacillati</taxon>
        <taxon>Actinomycetota</taxon>
        <taxon>Actinomycetes</taxon>
        <taxon>Mycobacteriales</taxon>
        <taxon>Mycobacteriaceae</taxon>
        <taxon>Mycolicibacterium</taxon>
    </lineage>
</organism>
<dbReference type="PANTHER" id="PTHR48207">
    <property type="entry name" value="SUCCINATE--HYDROXYMETHYLGLUTARATE COA-TRANSFERASE"/>
    <property type="match status" value="1"/>
</dbReference>
<protein>
    <submittedName>
        <fullName evidence="2">Crotonobetainyl-CoA:carnitine CoA-transferase CaiB-like acyl-CoA transferase</fullName>
    </submittedName>
</protein>
<comment type="caution">
    <text evidence="2">The sequence shown here is derived from an EMBL/GenBank/DDBJ whole genome shotgun (WGS) entry which is preliminary data.</text>
</comment>
<dbReference type="Gene3D" id="3.40.50.10540">
    <property type="entry name" value="Crotonobetainyl-coa:carnitine coa-transferase, domain 1"/>
    <property type="match status" value="1"/>
</dbReference>
<keyword evidence="3" id="KW-1185">Reference proteome</keyword>
<dbReference type="RefSeq" id="WP_280834423.1">
    <property type="nucleotide sequence ID" value="NZ_JARXVE010000008.1"/>
</dbReference>
<gene>
    <name evidence="2" type="ORF">M2272_004485</name>
</gene>
<evidence type="ECO:0000313" key="2">
    <source>
        <dbReference type="EMBL" id="MDH6197829.1"/>
    </source>
</evidence>
<dbReference type="Pfam" id="PF02515">
    <property type="entry name" value="CoA_transf_3"/>
    <property type="match status" value="1"/>
</dbReference>
<dbReference type="EMBL" id="JARXVE010000008">
    <property type="protein sequence ID" value="MDH6197829.1"/>
    <property type="molecule type" value="Genomic_DNA"/>
</dbReference>